<dbReference type="AlphaFoldDB" id="A0AA40C1H6"/>
<reference evidence="2" key="1">
    <citation type="submission" date="2023-06" db="EMBL/GenBank/DDBJ databases">
        <title>Genome-scale phylogeny and comparative genomics of the fungal order Sordariales.</title>
        <authorList>
            <consortium name="Lawrence Berkeley National Laboratory"/>
            <person name="Hensen N."/>
            <person name="Bonometti L."/>
            <person name="Westerberg I."/>
            <person name="Brannstrom I.O."/>
            <person name="Guillou S."/>
            <person name="Cros-Aarteil S."/>
            <person name="Calhoun S."/>
            <person name="Haridas S."/>
            <person name="Kuo A."/>
            <person name="Mondo S."/>
            <person name="Pangilinan J."/>
            <person name="Riley R."/>
            <person name="LaButti K."/>
            <person name="Andreopoulos B."/>
            <person name="Lipzen A."/>
            <person name="Chen C."/>
            <person name="Yanf M."/>
            <person name="Daum C."/>
            <person name="Ng V."/>
            <person name="Clum A."/>
            <person name="Steindorff A."/>
            <person name="Ohm R."/>
            <person name="Martin F."/>
            <person name="Silar P."/>
            <person name="Natvig D."/>
            <person name="Lalanne C."/>
            <person name="Gautier V."/>
            <person name="Ament-velasquez S.L."/>
            <person name="Kruys A."/>
            <person name="Hutchinson M.I."/>
            <person name="Powell A.J."/>
            <person name="Barry K."/>
            <person name="Miller A.N."/>
            <person name="Grigoriev I.V."/>
            <person name="Debuchy R."/>
            <person name="Gladieux P."/>
            <person name="Thoren M.H."/>
            <person name="Johannesson H."/>
        </authorList>
    </citation>
    <scope>NUCLEOTIDE SEQUENCE</scope>
    <source>
        <strain evidence="2">SMH3391-2</strain>
    </source>
</reference>
<keyword evidence="3" id="KW-1185">Reference proteome</keyword>
<evidence type="ECO:0000313" key="3">
    <source>
        <dbReference type="Proteomes" id="UP001174934"/>
    </source>
</evidence>
<gene>
    <name evidence="2" type="ORF">B0T17DRAFT_509222</name>
</gene>
<organism evidence="2 3">
    <name type="scientific">Bombardia bombarda</name>
    <dbReference type="NCBI Taxonomy" id="252184"/>
    <lineage>
        <taxon>Eukaryota</taxon>
        <taxon>Fungi</taxon>
        <taxon>Dikarya</taxon>
        <taxon>Ascomycota</taxon>
        <taxon>Pezizomycotina</taxon>
        <taxon>Sordariomycetes</taxon>
        <taxon>Sordariomycetidae</taxon>
        <taxon>Sordariales</taxon>
        <taxon>Lasiosphaeriaceae</taxon>
        <taxon>Bombardia</taxon>
    </lineage>
</organism>
<feature type="chain" id="PRO_5041237202" evidence="1">
    <location>
        <begin position="20"/>
        <end position="103"/>
    </location>
</feature>
<dbReference type="EMBL" id="JAULSR010000004">
    <property type="protein sequence ID" value="KAK0621921.1"/>
    <property type="molecule type" value="Genomic_DNA"/>
</dbReference>
<name>A0AA40C1H6_9PEZI</name>
<dbReference type="Proteomes" id="UP001174934">
    <property type="component" value="Unassembled WGS sequence"/>
</dbReference>
<accession>A0AA40C1H6</accession>
<evidence type="ECO:0000313" key="2">
    <source>
        <dbReference type="EMBL" id="KAK0621921.1"/>
    </source>
</evidence>
<feature type="signal peptide" evidence="1">
    <location>
        <begin position="1"/>
        <end position="19"/>
    </location>
</feature>
<protein>
    <submittedName>
        <fullName evidence="2">Uncharacterized protein</fullName>
    </submittedName>
</protein>
<proteinExistence type="predicted"/>
<keyword evidence="1" id="KW-0732">Signal</keyword>
<comment type="caution">
    <text evidence="2">The sequence shown here is derived from an EMBL/GenBank/DDBJ whole genome shotgun (WGS) entry which is preliminary data.</text>
</comment>
<evidence type="ECO:0000256" key="1">
    <source>
        <dbReference type="SAM" id="SignalP"/>
    </source>
</evidence>
<sequence>MQLTLIATLFVAAFGFVAADTQPPCKVVPAAFWDCCNDCLYKTCINDPDPNACDGVCQAACNGCGTGDGAVIGVVCLGFEKSDVRGRNQGWIDGGRKVEGLSG</sequence>